<sequence>MLNKKLLAASVAALFAATANAAPFVGPINADATGNAIAFPVFASEALNADLVDGLYPLVIDDGADPEDAALDVDFELDFPAAEGDEIFIRVDLTNAAFANALADNDLVHDTAGEAATNAPAIDIRLDGNAGQSSVIYRVIPHTADAGNVDDLDQGDKMTFTPDSLRISLSNDATIKFGIFETLTLAAQGTAPITSKTATIASVDSAVTLGAAIQSSNLEAIVKDGFTTLTGDATEGSLGGIDASDADMLDTDLLAATGAGVVVSDVILDTAEKPTFTGNFSFGEWTVNDAAACGGTAGELVIADDSGSATSKDDINLVTTAAFLCLDNGDEKDVILRGSYSVSASDNGFSGGVGSITYDTTSVSVPYISTFDKVNQRIYFINSGVAADYSFTFKSEDGITATPGTAASGTIPQNGVLMLKASDIVTITGSGTRTTATIEIESELDDIEVTTQIVNKNDGSTDTVILTPENN</sequence>
<proteinExistence type="predicted"/>
<dbReference type="EMBL" id="BSOT01000005">
    <property type="protein sequence ID" value="GLR70869.1"/>
    <property type="molecule type" value="Genomic_DNA"/>
</dbReference>
<comment type="caution">
    <text evidence="2">The sequence shown here is derived from an EMBL/GenBank/DDBJ whole genome shotgun (WGS) entry which is preliminary data.</text>
</comment>
<gene>
    <name evidence="2" type="ORF">GCM10007852_17770</name>
</gene>
<evidence type="ECO:0000256" key="1">
    <source>
        <dbReference type="SAM" id="SignalP"/>
    </source>
</evidence>
<feature type="chain" id="PRO_5041326403" evidence="1">
    <location>
        <begin position="22"/>
        <end position="471"/>
    </location>
</feature>
<dbReference type="AlphaFoldDB" id="A0AA37SYW1"/>
<dbReference type="Proteomes" id="UP001156601">
    <property type="component" value="Unassembled WGS sequence"/>
</dbReference>
<accession>A0AA37SYW1</accession>
<evidence type="ECO:0000313" key="3">
    <source>
        <dbReference type="Proteomes" id="UP001156601"/>
    </source>
</evidence>
<name>A0AA37SYW1_9ALTE</name>
<evidence type="ECO:0000313" key="2">
    <source>
        <dbReference type="EMBL" id="GLR70869.1"/>
    </source>
</evidence>
<feature type="signal peptide" evidence="1">
    <location>
        <begin position="1"/>
        <end position="21"/>
    </location>
</feature>
<reference evidence="2" key="1">
    <citation type="journal article" date="2014" name="Int. J. Syst. Evol. Microbiol.">
        <title>Complete genome sequence of Corynebacterium casei LMG S-19264T (=DSM 44701T), isolated from a smear-ripened cheese.</title>
        <authorList>
            <consortium name="US DOE Joint Genome Institute (JGI-PGF)"/>
            <person name="Walter F."/>
            <person name="Albersmeier A."/>
            <person name="Kalinowski J."/>
            <person name="Ruckert C."/>
        </authorList>
    </citation>
    <scope>NUCLEOTIDE SEQUENCE</scope>
    <source>
        <strain evidence="2">NBRC 110023</strain>
    </source>
</reference>
<reference evidence="2" key="2">
    <citation type="submission" date="2023-01" db="EMBL/GenBank/DDBJ databases">
        <title>Draft genome sequence of Agaribacter marinus strain NBRC 110023.</title>
        <authorList>
            <person name="Sun Q."/>
            <person name="Mori K."/>
        </authorList>
    </citation>
    <scope>NUCLEOTIDE SEQUENCE</scope>
    <source>
        <strain evidence="2">NBRC 110023</strain>
    </source>
</reference>
<dbReference type="RefSeq" id="WP_284217147.1">
    <property type="nucleotide sequence ID" value="NZ_BSOT01000005.1"/>
</dbReference>
<keyword evidence="3" id="KW-1185">Reference proteome</keyword>
<organism evidence="2 3">
    <name type="scientific">Agaribacter marinus</name>
    <dbReference type="NCBI Taxonomy" id="1431249"/>
    <lineage>
        <taxon>Bacteria</taxon>
        <taxon>Pseudomonadati</taxon>
        <taxon>Pseudomonadota</taxon>
        <taxon>Gammaproteobacteria</taxon>
        <taxon>Alteromonadales</taxon>
        <taxon>Alteromonadaceae</taxon>
        <taxon>Agaribacter</taxon>
    </lineage>
</organism>
<protein>
    <submittedName>
        <fullName evidence="2">Uncharacterized protein</fullName>
    </submittedName>
</protein>
<keyword evidence="1" id="KW-0732">Signal</keyword>